<proteinExistence type="predicted"/>
<dbReference type="RefSeq" id="WP_165444264.1">
    <property type="nucleotide sequence ID" value="NZ_BJDY01000004.1"/>
</dbReference>
<organism evidence="2 3">
    <name type="scientific">Lactiplantibacillus mudanjiangensis</name>
    <dbReference type="NCBI Taxonomy" id="1296538"/>
    <lineage>
        <taxon>Bacteria</taxon>
        <taxon>Bacillati</taxon>
        <taxon>Bacillota</taxon>
        <taxon>Bacilli</taxon>
        <taxon>Lactobacillales</taxon>
        <taxon>Lactobacillaceae</taxon>
        <taxon>Lactiplantibacillus</taxon>
    </lineage>
</organism>
<feature type="transmembrane region" description="Helical" evidence="1">
    <location>
        <begin position="7"/>
        <end position="23"/>
    </location>
</feature>
<gene>
    <name evidence="2" type="ORF">MUDAN_MDHGFNIF_00455</name>
</gene>
<sequence>MASSKISAIFFFVLYVVLFYFVLTMQNQLAMLLMAAGMLLEACEGIYCNFFKH</sequence>
<evidence type="ECO:0000313" key="2">
    <source>
        <dbReference type="EMBL" id="VDG28258.1"/>
    </source>
</evidence>
<name>A0A660E283_9LACO</name>
<keyword evidence="1" id="KW-0472">Membrane</keyword>
<dbReference type="Proteomes" id="UP000289996">
    <property type="component" value="Unassembled WGS sequence"/>
</dbReference>
<protein>
    <submittedName>
        <fullName evidence="2">Uncharacterized protein</fullName>
    </submittedName>
</protein>
<evidence type="ECO:0000256" key="1">
    <source>
        <dbReference type="SAM" id="Phobius"/>
    </source>
</evidence>
<evidence type="ECO:0000313" key="3">
    <source>
        <dbReference type="Proteomes" id="UP000289996"/>
    </source>
</evidence>
<feature type="transmembrane region" description="Helical" evidence="1">
    <location>
        <begin position="29"/>
        <end position="50"/>
    </location>
</feature>
<dbReference type="AlphaFoldDB" id="A0A660E283"/>
<keyword evidence="1" id="KW-0812">Transmembrane</keyword>
<keyword evidence="1" id="KW-1133">Transmembrane helix</keyword>
<accession>A0A660E283</accession>
<keyword evidence="3" id="KW-1185">Reference proteome</keyword>
<reference evidence="2 3" key="1">
    <citation type="submission" date="2018-11" db="EMBL/GenBank/DDBJ databases">
        <authorList>
            <person name="Wuyts S."/>
        </authorList>
    </citation>
    <scope>NUCLEOTIDE SEQUENCE [LARGE SCALE GENOMIC DNA]</scope>
    <source>
        <strain evidence="2">Lactobacillus mudanjiangensis AMBF249</strain>
    </source>
</reference>
<dbReference type="EMBL" id="UYIG01000112">
    <property type="protein sequence ID" value="VDG28258.1"/>
    <property type="molecule type" value="Genomic_DNA"/>
</dbReference>